<keyword evidence="2" id="KW-0863">Zinc-finger</keyword>
<dbReference type="AlphaFoldDB" id="A0A8B7YJF7"/>
<feature type="compositionally biased region" description="Polar residues" evidence="4">
    <location>
        <begin position="268"/>
        <end position="284"/>
    </location>
</feature>
<evidence type="ECO:0000313" key="7">
    <source>
        <dbReference type="RefSeq" id="XP_022093388.1"/>
    </source>
</evidence>
<name>A0A8B7YJF7_ACAPL</name>
<dbReference type="GeneID" id="110980750"/>
<evidence type="ECO:0000313" key="6">
    <source>
        <dbReference type="Proteomes" id="UP000694845"/>
    </source>
</evidence>
<gene>
    <name evidence="7" type="primary">LOC110980750</name>
</gene>
<keyword evidence="6" id="KW-1185">Reference proteome</keyword>
<feature type="domain" description="FLYWCH-type" evidence="5">
    <location>
        <begin position="30"/>
        <end position="79"/>
    </location>
</feature>
<feature type="compositionally biased region" description="Acidic residues" evidence="4">
    <location>
        <begin position="188"/>
        <end position="197"/>
    </location>
</feature>
<dbReference type="KEGG" id="aplc:110980750"/>
<evidence type="ECO:0000256" key="1">
    <source>
        <dbReference type="ARBA" id="ARBA00022723"/>
    </source>
</evidence>
<evidence type="ECO:0000256" key="4">
    <source>
        <dbReference type="SAM" id="MobiDB-lite"/>
    </source>
</evidence>
<evidence type="ECO:0000256" key="3">
    <source>
        <dbReference type="ARBA" id="ARBA00022833"/>
    </source>
</evidence>
<evidence type="ECO:0000259" key="5">
    <source>
        <dbReference type="Pfam" id="PF04500"/>
    </source>
</evidence>
<dbReference type="InterPro" id="IPR007588">
    <property type="entry name" value="Znf_FLYWCH"/>
</dbReference>
<organism evidence="6 7">
    <name type="scientific">Acanthaster planci</name>
    <name type="common">Crown-of-thorns starfish</name>
    <dbReference type="NCBI Taxonomy" id="133434"/>
    <lineage>
        <taxon>Eukaryota</taxon>
        <taxon>Metazoa</taxon>
        <taxon>Echinodermata</taxon>
        <taxon>Eleutherozoa</taxon>
        <taxon>Asterozoa</taxon>
        <taxon>Asteroidea</taxon>
        <taxon>Valvatacea</taxon>
        <taxon>Valvatida</taxon>
        <taxon>Acanthasteridae</taxon>
        <taxon>Acanthaster</taxon>
    </lineage>
</organism>
<dbReference type="Pfam" id="PF04500">
    <property type="entry name" value="FLYWCH"/>
    <property type="match status" value="1"/>
</dbReference>
<sequence>MKISTAPFAMSSNVVPSKLRFSFLKQNRFRLLICEGYRYSRYMVVYNKEYWRCTDRTCKGKLHLSGGRIVYVKKNGHNHGPDHKGASADQALMTMRKRVHNNPATPFQQLYEETVSEMEALGHGPLRQLLPYADCCWKVLGQEQGTSGARPGGAEGRGSAGSVRSKDQASRNHCAGAPAESNSRPDAVDEVLVESEADEPKSEVCELEVIDCTDMTAEASLASPVSTSVTIATGSLNKMIPASHSTLARSGRAHSSHLPVQSDIGRAGTTTVTPGGSQVGPSTAQGLKIHSTYSLQPLSVQANLTTNQDTSQGIVGTPVSNIDLNQHTTDNVFEALTEDSGQNTVNHPRATYVKTAPSSASLLQVNSNISKVLVTQHTVPNHNAVQSVRSTSAHNQGSRLLRQQGGGIIRNTTPRVTAARMPNRAAALLDRPVSVHSPAEPTLPPTDPQPQAYTQLQMRLARKEHQLRLQHMKERHNAEMVLVHLQQELVREQLRELRQPAGGLNS</sequence>
<accession>A0A8B7YJF7</accession>
<keyword evidence="1" id="KW-0479">Metal-binding</keyword>
<feature type="compositionally biased region" description="Gly residues" evidence="4">
    <location>
        <begin position="150"/>
        <end position="159"/>
    </location>
</feature>
<dbReference type="OMA" id="YRILICE"/>
<dbReference type="Gene3D" id="2.20.25.240">
    <property type="match status" value="1"/>
</dbReference>
<feature type="region of interest" description="Disordered" evidence="4">
    <location>
        <begin position="145"/>
        <end position="202"/>
    </location>
</feature>
<dbReference type="Proteomes" id="UP000694845">
    <property type="component" value="Unplaced"/>
</dbReference>
<keyword evidence="3" id="KW-0862">Zinc</keyword>
<feature type="region of interest" description="Disordered" evidence="4">
    <location>
        <begin position="247"/>
        <end position="284"/>
    </location>
</feature>
<protein>
    <submittedName>
        <fullName evidence="7">Uncharacterized protein LOC110980750 isoform X1</fullName>
    </submittedName>
</protein>
<dbReference type="OrthoDB" id="10064469at2759"/>
<dbReference type="GO" id="GO:0008270">
    <property type="term" value="F:zinc ion binding"/>
    <property type="evidence" value="ECO:0007669"/>
    <property type="project" value="UniProtKB-KW"/>
</dbReference>
<proteinExistence type="predicted"/>
<dbReference type="RefSeq" id="XP_022093388.1">
    <property type="nucleotide sequence ID" value="XM_022237696.1"/>
</dbReference>
<reference evidence="7" key="1">
    <citation type="submission" date="2025-08" db="UniProtKB">
        <authorList>
            <consortium name="RefSeq"/>
        </authorList>
    </citation>
    <scope>IDENTIFICATION</scope>
</reference>
<evidence type="ECO:0000256" key="2">
    <source>
        <dbReference type="ARBA" id="ARBA00022771"/>
    </source>
</evidence>